<dbReference type="InterPro" id="IPR050416">
    <property type="entry name" value="FAD-linked_Oxidoreductase"/>
</dbReference>
<dbReference type="InterPro" id="IPR012951">
    <property type="entry name" value="BBE"/>
</dbReference>
<protein>
    <recommendedName>
        <fullName evidence="5">FAD-binding PCMH-type domain-containing protein</fullName>
    </recommendedName>
</protein>
<dbReference type="GO" id="GO:0005576">
    <property type="term" value="C:extracellular region"/>
    <property type="evidence" value="ECO:0000318"/>
    <property type="project" value="GO_Central"/>
</dbReference>
<dbReference type="STRING" id="5786.F0ZCQ6"/>
<dbReference type="Pfam" id="PF01565">
    <property type="entry name" value="FAD_binding_4"/>
    <property type="match status" value="1"/>
</dbReference>
<dbReference type="OMA" id="RNSGHSC"/>
<dbReference type="KEGG" id="dpp:DICPUDRAFT_29025"/>
<feature type="domain" description="FAD-binding PCMH-type" evidence="5">
    <location>
        <begin position="24"/>
        <end position="196"/>
    </location>
</feature>
<evidence type="ECO:0000313" key="6">
    <source>
        <dbReference type="EMBL" id="EGC38261.1"/>
    </source>
</evidence>
<dbReference type="SUPFAM" id="SSF56176">
    <property type="entry name" value="FAD-binding/transporter-associated domain-like"/>
    <property type="match status" value="1"/>
</dbReference>
<evidence type="ECO:0000256" key="3">
    <source>
        <dbReference type="ARBA" id="ARBA00022827"/>
    </source>
</evidence>
<evidence type="ECO:0000256" key="2">
    <source>
        <dbReference type="ARBA" id="ARBA00022630"/>
    </source>
</evidence>
<dbReference type="GO" id="GO:0016491">
    <property type="term" value="F:oxidoreductase activity"/>
    <property type="evidence" value="ECO:0007669"/>
    <property type="project" value="UniProtKB-KW"/>
</dbReference>
<dbReference type="Proteomes" id="UP000001064">
    <property type="component" value="Unassembled WGS sequence"/>
</dbReference>
<keyword evidence="4" id="KW-0560">Oxidoreductase</keyword>
<dbReference type="InterPro" id="IPR016166">
    <property type="entry name" value="FAD-bd_PCMH"/>
</dbReference>
<reference evidence="7" key="1">
    <citation type="journal article" date="2011" name="Genome Biol.">
        <title>Comparative genomics of the social amoebae Dictyostelium discoideum and Dictyostelium purpureum.</title>
        <authorList>
            <consortium name="US DOE Joint Genome Institute (JGI-PGF)"/>
            <person name="Sucgang R."/>
            <person name="Kuo A."/>
            <person name="Tian X."/>
            <person name="Salerno W."/>
            <person name="Parikh A."/>
            <person name="Feasley C.L."/>
            <person name="Dalin E."/>
            <person name="Tu H."/>
            <person name="Huang E."/>
            <person name="Barry K."/>
            <person name="Lindquist E."/>
            <person name="Shapiro H."/>
            <person name="Bruce D."/>
            <person name="Schmutz J."/>
            <person name="Salamov A."/>
            <person name="Fey P."/>
            <person name="Gaudet P."/>
            <person name="Anjard C."/>
            <person name="Babu M.M."/>
            <person name="Basu S."/>
            <person name="Bushmanova Y."/>
            <person name="van der Wel H."/>
            <person name="Katoh-Kurasawa M."/>
            <person name="Dinh C."/>
            <person name="Coutinho P.M."/>
            <person name="Saito T."/>
            <person name="Elias M."/>
            <person name="Schaap P."/>
            <person name="Kay R.R."/>
            <person name="Henrissat B."/>
            <person name="Eichinger L."/>
            <person name="Rivero F."/>
            <person name="Putnam N.H."/>
            <person name="West C.M."/>
            <person name="Loomis W.F."/>
            <person name="Chisholm R.L."/>
            <person name="Shaulsky G."/>
            <person name="Strassmann J.E."/>
            <person name="Queller D.C."/>
            <person name="Kuspa A."/>
            <person name="Grigoriev I.V."/>
        </authorList>
    </citation>
    <scope>NUCLEOTIDE SEQUENCE [LARGE SCALE GENOMIC DNA]</scope>
    <source>
        <strain evidence="7">QSDP1</strain>
    </source>
</reference>
<keyword evidence="7" id="KW-1185">Reference proteome</keyword>
<keyword evidence="3" id="KW-0274">FAD</keyword>
<dbReference type="VEuPathDB" id="AmoebaDB:DICPUDRAFT_29025"/>
<sequence length="474" mass="54380">MDKLIIVKHSENKNYYSNNQNGLYVKNPFCYIKVFSYDDIRNALKYAKSINKGVSIRNSGHSCINESIQDDSVNIDMSELNRVLEFNIDKAKIKCNSAVKYFDFYKIVTEKGLACPGGGCGDVCVGGLVLGGGSNYLAPKWGTASDCVLEMTVMLADESIITCSKTENVDLFWALRGAGHSGFAILLDVTFQLYPIEPLLYFNIIKISPESFYENLDLINNFTKTMDTLIYISIDFRKSYRFQTKQQDNSNNINKPQSPPPYLAKITYFYNGKPDEGEKYFLELLGLLKGNVVCEKTSYLQVQKSLNDILRLFLIEPNQNNRAFTKCRINKDLTPESIDAIKTIMKSVPQSTDEMTVPDIYSSFSCTLYYHGGQTSKVDTDESAYIHRKARWSVVFMCNYIEKDNDQCFNSWRKLIDDHINSIGEHIYQNYPDDQVTNWESSYYGIEHYKKLQSIKLKYDPTNYFNFNQSIKLP</sequence>
<evidence type="ECO:0000313" key="7">
    <source>
        <dbReference type="Proteomes" id="UP000001064"/>
    </source>
</evidence>
<dbReference type="InterPro" id="IPR036318">
    <property type="entry name" value="FAD-bd_PCMH-like_sf"/>
</dbReference>
<dbReference type="Pfam" id="PF08031">
    <property type="entry name" value="BBE"/>
    <property type="match status" value="1"/>
</dbReference>
<dbReference type="InterPro" id="IPR016169">
    <property type="entry name" value="FAD-bd_PCMH_sub2"/>
</dbReference>
<gene>
    <name evidence="6" type="ORF">DICPUDRAFT_29025</name>
</gene>
<dbReference type="OrthoDB" id="17071at2759"/>
<dbReference type="InterPro" id="IPR006094">
    <property type="entry name" value="Oxid_FAD_bind_N"/>
</dbReference>
<dbReference type="PROSITE" id="PS51387">
    <property type="entry name" value="FAD_PCMH"/>
    <property type="match status" value="1"/>
</dbReference>
<evidence type="ECO:0000256" key="1">
    <source>
        <dbReference type="ARBA" id="ARBA00005466"/>
    </source>
</evidence>
<dbReference type="Gene3D" id="3.40.462.20">
    <property type="match status" value="1"/>
</dbReference>
<dbReference type="PANTHER" id="PTHR42973">
    <property type="entry name" value="BINDING OXIDOREDUCTASE, PUTATIVE (AFU_ORTHOLOGUE AFUA_1G17690)-RELATED"/>
    <property type="match status" value="1"/>
</dbReference>
<proteinExistence type="inferred from homology"/>
<dbReference type="Gene3D" id="3.30.465.10">
    <property type="match status" value="1"/>
</dbReference>
<keyword evidence="2" id="KW-0285">Flavoprotein</keyword>
<evidence type="ECO:0000256" key="4">
    <source>
        <dbReference type="ARBA" id="ARBA00023002"/>
    </source>
</evidence>
<dbReference type="GO" id="GO:0071949">
    <property type="term" value="F:FAD binding"/>
    <property type="evidence" value="ECO:0007669"/>
    <property type="project" value="InterPro"/>
</dbReference>
<dbReference type="eggNOG" id="ENOG502RBY9">
    <property type="taxonomic scope" value="Eukaryota"/>
</dbReference>
<evidence type="ECO:0000259" key="5">
    <source>
        <dbReference type="PROSITE" id="PS51387"/>
    </source>
</evidence>
<dbReference type="RefSeq" id="XP_003285218.1">
    <property type="nucleotide sequence ID" value="XM_003285170.1"/>
</dbReference>
<comment type="similarity">
    <text evidence="1">Belongs to the oxygen-dependent FAD-linked oxidoreductase family.</text>
</comment>
<dbReference type="GeneID" id="10502434"/>
<dbReference type="PANTHER" id="PTHR42973:SF44">
    <property type="entry name" value="FAD-BINDING PCMH-TYPE DOMAIN-CONTAINING PROTEIN"/>
    <property type="match status" value="1"/>
</dbReference>
<dbReference type="EMBL" id="GL870980">
    <property type="protein sequence ID" value="EGC38261.1"/>
    <property type="molecule type" value="Genomic_DNA"/>
</dbReference>
<name>F0ZCQ6_DICPU</name>
<accession>F0ZCQ6</accession>
<organism evidence="6 7">
    <name type="scientific">Dictyostelium purpureum</name>
    <name type="common">Slime mold</name>
    <dbReference type="NCBI Taxonomy" id="5786"/>
    <lineage>
        <taxon>Eukaryota</taxon>
        <taxon>Amoebozoa</taxon>
        <taxon>Evosea</taxon>
        <taxon>Eumycetozoa</taxon>
        <taxon>Dictyostelia</taxon>
        <taxon>Dictyosteliales</taxon>
        <taxon>Dictyosteliaceae</taxon>
        <taxon>Dictyostelium</taxon>
    </lineage>
</organism>
<dbReference type="AlphaFoldDB" id="F0ZCQ6"/>
<dbReference type="FunCoup" id="F0ZCQ6">
    <property type="interactions" value="1"/>
</dbReference>
<dbReference type="InParanoid" id="F0ZCQ6"/>